<dbReference type="Pfam" id="PF01547">
    <property type="entry name" value="SBP_bac_1"/>
    <property type="match status" value="1"/>
</dbReference>
<gene>
    <name evidence="5" type="ORF">ACFFSY_22225</name>
</gene>
<evidence type="ECO:0000256" key="1">
    <source>
        <dbReference type="ARBA" id="ARBA00008520"/>
    </source>
</evidence>
<dbReference type="RefSeq" id="WP_377498178.1">
    <property type="nucleotide sequence ID" value="NZ_JBHMDO010000034.1"/>
</dbReference>
<evidence type="ECO:0000256" key="2">
    <source>
        <dbReference type="ARBA" id="ARBA00022448"/>
    </source>
</evidence>
<comment type="caution">
    <text evidence="5">The sequence shown here is derived from an EMBL/GenBank/DDBJ whole genome shotgun (WGS) entry which is preliminary data.</text>
</comment>
<dbReference type="InterPro" id="IPR006059">
    <property type="entry name" value="SBP"/>
</dbReference>
<proteinExistence type="inferred from homology"/>
<dbReference type="Gene3D" id="3.40.190.10">
    <property type="entry name" value="Periplasmic binding protein-like II"/>
    <property type="match status" value="2"/>
</dbReference>
<evidence type="ECO:0000256" key="4">
    <source>
        <dbReference type="SAM" id="SignalP"/>
    </source>
</evidence>
<evidence type="ECO:0000313" key="6">
    <source>
        <dbReference type="Proteomes" id="UP001589747"/>
    </source>
</evidence>
<keyword evidence="2" id="KW-0813">Transport</keyword>
<comment type="similarity">
    <text evidence="1">Belongs to the bacterial solute-binding protein 1 family.</text>
</comment>
<dbReference type="PROSITE" id="PS51257">
    <property type="entry name" value="PROKAR_LIPOPROTEIN"/>
    <property type="match status" value="1"/>
</dbReference>
<accession>A0ABV5KVN9</accession>
<organism evidence="5 6">
    <name type="scientific">Paenibacillus aurantiacus</name>
    <dbReference type="NCBI Taxonomy" id="1936118"/>
    <lineage>
        <taxon>Bacteria</taxon>
        <taxon>Bacillati</taxon>
        <taxon>Bacillota</taxon>
        <taxon>Bacilli</taxon>
        <taxon>Bacillales</taxon>
        <taxon>Paenibacillaceae</taxon>
        <taxon>Paenibacillus</taxon>
    </lineage>
</organism>
<dbReference type="SUPFAM" id="SSF53850">
    <property type="entry name" value="Periplasmic binding protein-like II"/>
    <property type="match status" value="1"/>
</dbReference>
<keyword evidence="6" id="KW-1185">Reference proteome</keyword>
<name>A0ABV5KVN9_9BACL</name>
<evidence type="ECO:0000313" key="5">
    <source>
        <dbReference type="EMBL" id="MFB9328661.1"/>
    </source>
</evidence>
<dbReference type="PANTHER" id="PTHR43649:SF34">
    <property type="entry name" value="ABC TRANSPORTER PERIPLASMIC-BINDING PROTEIN YCJN-RELATED"/>
    <property type="match status" value="1"/>
</dbReference>
<dbReference type="EMBL" id="JBHMDO010000034">
    <property type="protein sequence ID" value="MFB9328661.1"/>
    <property type="molecule type" value="Genomic_DNA"/>
</dbReference>
<keyword evidence="3 4" id="KW-0732">Signal</keyword>
<feature type="chain" id="PRO_5045257835" evidence="4">
    <location>
        <begin position="25"/>
        <end position="471"/>
    </location>
</feature>
<sequence>MKRLRVGWITLLVAALLLAGCSQAGDGEPQELPVTAPPLRVLYATVEAGSEAVLAATERYRDMTGQPVEVDTFPYNSLQEKVFSELARKSDHYDLLAVDTPWMPRILPHLEPLSAYIQSADSPMRMDDFIAKVFLDTSVFDSIQSRQQPPAMDVIDVDRIQNAGFDIWSLPIQSNVLTVSYRKDLFLAPASRTAFRQRYGRELEVPRTLDEYLDIARFFTRDTDGDGLVDLYGTTLMAGMSEANFVDFKSFLNVYGGELFDRNLRPVFNSPAGVRALETYGDWILKDKVTPPGVTGYTWDEVEIAFGYGQTAMGMNYHDMLLNPKVKGQVGSFMFPGVEQKGTIVRGPHFGSWGLAVNKYSRQRQAAFNLAAFLTGAEAQQGYLKYRHHVTRISAYEAARHLPDAAQREYYDVLGASLKVGVGRPRIKNYNQLSEAVQTAVQSYLSGRQTAKAALDQAVDTVSQFMIMEGY</sequence>
<reference evidence="5 6" key="1">
    <citation type="submission" date="2024-09" db="EMBL/GenBank/DDBJ databases">
        <authorList>
            <person name="Sun Q."/>
            <person name="Mori K."/>
        </authorList>
    </citation>
    <scope>NUCLEOTIDE SEQUENCE [LARGE SCALE GENOMIC DNA]</scope>
    <source>
        <strain evidence="5 6">TISTR 2452</strain>
    </source>
</reference>
<feature type="signal peptide" evidence="4">
    <location>
        <begin position="1"/>
        <end position="24"/>
    </location>
</feature>
<protein>
    <submittedName>
        <fullName evidence="5">Extracellular solute-binding protein</fullName>
    </submittedName>
</protein>
<evidence type="ECO:0000256" key="3">
    <source>
        <dbReference type="ARBA" id="ARBA00022729"/>
    </source>
</evidence>
<dbReference type="InterPro" id="IPR050490">
    <property type="entry name" value="Bact_solute-bd_prot1"/>
</dbReference>
<dbReference type="PANTHER" id="PTHR43649">
    <property type="entry name" value="ARABINOSE-BINDING PROTEIN-RELATED"/>
    <property type="match status" value="1"/>
</dbReference>
<dbReference type="Proteomes" id="UP001589747">
    <property type="component" value="Unassembled WGS sequence"/>
</dbReference>